<evidence type="ECO:0000313" key="1">
    <source>
        <dbReference type="EMBL" id="KKZ63663.1"/>
    </source>
</evidence>
<name>A0A0G2HZV8_9EURO</name>
<proteinExistence type="predicted"/>
<dbReference type="Proteomes" id="UP000034164">
    <property type="component" value="Unassembled WGS sequence"/>
</dbReference>
<dbReference type="AlphaFoldDB" id="A0A0G2HZV8"/>
<organism evidence="1 2">
    <name type="scientific">[Emmonsia] crescens</name>
    <dbReference type="NCBI Taxonomy" id="73230"/>
    <lineage>
        <taxon>Eukaryota</taxon>
        <taxon>Fungi</taxon>
        <taxon>Dikarya</taxon>
        <taxon>Ascomycota</taxon>
        <taxon>Pezizomycotina</taxon>
        <taxon>Eurotiomycetes</taxon>
        <taxon>Eurotiomycetidae</taxon>
        <taxon>Onygenales</taxon>
        <taxon>Ajellomycetaceae</taxon>
        <taxon>Emergomyces</taxon>
    </lineage>
</organism>
<comment type="caution">
    <text evidence="1">The sequence shown here is derived from an EMBL/GenBank/DDBJ whole genome shotgun (WGS) entry which is preliminary data.</text>
</comment>
<dbReference type="VEuPathDB" id="FungiDB:EMCG_02031"/>
<evidence type="ECO:0000313" key="2">
    <source>
        <dbReference type="Proteomes" id="UP000034164"/>
    </source>
</evidence>
<protein>
    <submittedName>
        <fullName evidence="1">Uncharacterized protein</fullName>
    </submittedName>
</protein>
<gene>
    <name evidence="1" type="ORF">EMCG_02031</name>
</gene>
<dbReference type="EMBL" id="LCZI01000931">
    <property type="protein sequence ID" value="KKZ63663.1"/>
    <property type="molecule type" value="Genomic_DNA"/>
</dbReference>
<reference evidence="2" key="1">
    <citation type="journal article" date="2015" name="PLoS Genet.">
        <title>The dynamic genome and transcriptome of the human fungal pathogen Blastomyces and close relative Emmonsia.</title>
        <authorList>
            <person name="Munoz J.F."/>
            <person name="Gauthier G.M."/>
            <person name="Desjardins C.A."/>
            <person name="Gallo J.E."/>
            <person name="Holder J."/>
            <person name="Sullivan T.D."/>
            <person name="Marty A.J."/>
            <person name="Carmen J.C."/>
            <person name="Chen Z."/>
            <person name="Ding L."/>
            <person name="Gujja S."/>
            <person name="Magrini V."/>
            <person name="Misas E."/>
            <person name="Mitreva M."/>
            <person name="Priest M."/>
            <person name="Saif S."/>
            <person name="Whiston E.A."/>
            <person name="Young S."/>
            <person name="Zeng Q."/>
            <person name="Goldman W.E."/>
            <person name="Mardis E.R."/>
            <person name="Taylor J.W."/>
            <person name="McEwen J.G."/>
            <person name="Clay O.K."/>
            <person name="Klein B.S."/>
            <person name="Cuomo C.A."/>
        </authorList>
    </citation>
    <scope>NUCLEOTIDE SEQUENCE [LARGE SCALE GENOMIC DNA]</scope>
    <source>
        <strain evidence="2">UAMH 3008</strain>
    </source>
</reference>
<sequence length="70" mass="7999">MPGLANHYGQIRFLAPTAASLEMLRRLSQNEHLRRSPLCVLFKTAVEAPAYVAIYRQQEIILKQGDEFAR</sequence>
<accession>A0A0G2HZV8</accession>